<sequence>MRCSFAAAATAALAFTSQTSAINILLGNDDGFASAQLIEVLRLLREQRPSDNIVVVAPVDNQSGMGGRSVFTDLPTLPHDSEYGIVPAGSPSFGRAPFDDSVFYYNGTPAACAFVGLDYVLPNFANFTTPDLVVAGINFGDNLGPFFYTLSGTAGYTYSSIGRGIPAIAFSGGNGEQRSYTWINQTTESGYADPATIQAQLTVDLVNTLVENSTPGQPLLPQGYGISVNTPYITSLDNDSCVKPPFIQSRITGGATSDIAAWNETSQTFHYEPIVPEGGINTCINGDCSLPGETEVVESGCFSSVSIFTVDYSAPVGDASSDIRDRLTPLVEYQSGTGPSSSAAGNSTSAGNSTVSGTAASSASGTAAGTGSSTAAGPTGYYKKGGMPWFGNGWGKGSHHGPPSRHHWNPRYAN</sequence>
<dbReference type="Pfam" id="PF01975">
    <property type="entry name" value="SurE"/>
    <property type="match status" value="1"/>
</dbReference>
<dbReference type="Gene3D" id="3.40.1210.10">
    <property type="entry name" value="Survival protein SurE-like phosphatase/nucleotidase"/>
    <property type="match status" value="1"/>
</dbReference>
<organism evidence="7 8">
    <name type="scientific">Salinomyces thailandicus</name>
    <dbReference type="NCBI Taxonomy" id="706561"/>
    <lineage>
        <taxon>Eukaryota</taxon>
        <taxon>Fungi</taxon>
        <taxon>Dikarya</taxon>
        <taxon>Ascomycota</taxon>
        <taxon>Pezizomycotina</taxon>
        <taxon>Dothideomycetes</taxon>
        <taxon>Dothideomycetidae</taxon>
        <taxon>Mycosphaerellales</taxon>
        <taxon>Teratosphaeriaceae</taxon>
        <taxon>Salinomyces</taxon>
    </lineage>
</organism>
<dbReference type="SUPFAM" id="SSF64167">
    <property type="entry name" value="SurE-like"/>
    <property type="match status" value="1"/>
</dbReference>
<evidence type="ECO:0000256" key="5">
    <source>
        <dbReference type="SAM" id="SignalP"/>
    </source>
</evidence>
<dbReference type="EMBL" id="NAJL01000020">
    <property type="protein sequence ID" value="TKA27997.1"/>
    <property type="molecule type" value="Genomic_DNA"/>
</dbReference>
<proteinExistence type="inferred from homology"/>
<feature type="signal peptide" evidence="5">
    <location>
        <begin position="1"/>
        <end position="21"/>
    </location>
</feature>
<evidence type="ECO:0000313" key="8">
    <source>
        <dbReference type="Proteomes" id="UP000308549"/>
    </source>
</evidence>
<feature type="region of interest" description="Disordered" evidence="4">
    <location>
        <begin position="332"/>
        <end position="377"/>
    </location>
</feature>
<keyword evidence="3" id="KW-0378">Hydrolase</keyword>
<keyword evidence="2" id="KW-0479">Metal-binding</keyword>
<evidence type="ECO:0000259" key="6">
    <source>
        <dbReference type="Pfam" id="PF01975"/>
    </source>
</evidence>
<evidence type="ECO:0000256" key="3">
    <source>
        <dbReference type="ARBA" id="ARBA00022801"/>
    </source>
</evidence>
<dbReference type="Proteomes" id="UP000308549">
    <property type="component" value="Unassembled WGS sequence"/>
</dbReference>
<evidence type="ECO:0000256" key="1">
    <source>
        <dbReference type="ARBA" id="ARBA00011062"/>
    </source>
</evidence>
<protein>
    <recommendedName>
        <fullName evidence="6">Survival protein SurE-like phosphatase/nucleotidase domain-containing protein</fullName>
    </recommendedName>
</protein>
<comment type="caution">
    <text evidence="7">The sequence shown here is derived from an EMBL/GenBank/DDBJ whole genome shotgun (WGS) entry which is preliminary data.</text>
</comment>
<evidence type="ECO:0000256" key="4">
    <source>
        <dbReference type="SAM" id="MobiDB-lite"/>
    </source>
</evidence>
<feature type="chain" id="PRO_5020223251" description="Survival protein SurE-like phosphatase/nucleotidase domain-containing protein" evidence="5">
    <location>
        <begin position="22"/>
        <end position="414"/>
    </location>
</feature>
<keyword evidence="5" id="KW-0732">Signal</keyword>
<accession>A0A4U0TZS3</accession>
<comment type="similarity">
    <text evidence="1">Belongs to the SurE nucleotidase family.</text>
</comment>
<dbReference type="OrthoDB" id="4018688at2759"/>
<dbReference type="GO" id="GO:0046872">
    <property type="term" value="F:metal ion binding"/>
    <property type="evidence" value="ECO:0007669"/>
    <property type="project" value="UniProtKB-KW"/>
</dbReference>
<reference evidence="7 8" key="1">
    <citation type="submission" date="2017-03" db="EMBL/GenBank/DDBJ databases">
        <title>Genomes of endolithic fungi from Antarctica.</title>
        <authorList>
            <person name="Coleine C."/>
            <person name="Masonjones S."/>
            <person name="Stajich J.E."/>
        </authorList>
    </citation>
    <scope>NUCLEOTIDE SEQUENCE [LARGE SCALE GENOMIC DNA]</scope>
    <source>
        <strain evidence="7 8">CCFEE 6315</strain>
    </source>
</reference>
<feature type="compositionally biased region" description="Low complexity" evidence="4">
    <location>
        <begin position="335"/>
        <end position="377"/>
    </location>
</feature>
<gene>
    <name evidence="7" type="ORF">B0A50_04063</name>
</gene>
<evidence type="ECO:0000256" key="2">
    <source>
        <dbReference type="ARBA" id="ARBA00022723"/>
    </source>
</evidence>
<keyword evidence="8" id="KW-1185">Reference proteome</keyword>
<name>A0A4U0TZS3_9PEZI</name>
<dbReference type="AlphaFoldDB" id="A0A4U0TZS3"/>
<dbReference type="InterPro" id="IPR030048">
    <property type="entry name" value="SurE"/>
</dbReference>
<dbReference type="PANTHER" id="PTHR30457">
    <property type="entry name" value="5'-NUCLEOTIDASE SURE"/>
    <property type="match status" value="1"/>
</dbReference>
<dbReference type="InterPro" id="IPR036523">
    <property type="entry name" value="SurE-like_sf"/>
</dbReference>
<dbReference type="PANTHER" id="PTHR30457:SF0">
    <property type="entry name" value="PHOSPHATASE, PUTATIVE (AFU_ORTHOLOGUE AFUA_4G01070)-RELATED"/>
    <property type="match status" value="1"/>
</dbReference>
<feature type="domain" description="Survival protein SurE-like phosphatase/nucleotidase" evidence="6">
    <location>
        <begin position="24"/>
        <end position="233"/>
    </location>
</feature>
<dbReference type="InterPro" id="IPR002828">
    <property type="entry name" value="SurE-like_Pase/nucleotidase"/>
</dbReference>
<evidence type="ECO:0000313" key="7">
    <source>
        <dbReference type="EMBL" id="TKA27997.1"/>
    </source>
</evidence>
<dbReference type="GO" id="GO:0008252">
    <property type="term" value="F:nucleotidase activity"/>
    <property type="evidence" value="ECO:0007669"/>
    <property type="project" value="InterPro"/>
</dbReference>